<dbReference type="GO" id="GO:0008083">
    <property type="term" value="F:growth factor activity"/>
    <property type="evidence" value="ECO:0007669"/>
    <property type="project" value="UniProtKB-KW"/>
</dbReference>
<dbReference type="PANTHER" id="PTHR11633:SF1">
    <property type="entry name" value="LD28763P"/>
    <property type="match status" value="1"/>
</dbReference>
<dbReference type="PANTHER" id="PTHR11633">
    <property type="entry name" value="PLATELET-DERIVED GROWTH FACTOR"/>
    <property type="match status" value="1"/>
</dbReference>
<dbReference type="InterPro" id="IPR029034">
    <property type="entry name" value="Cystine-knot_cytokine"/>
</dbReference>
<comment type="caution">
    <text evidence="7">The sequence shown here is derived from an EMBL/GenBank/DDBJ whole genome shotgun (WGS) entry which is preliminary data.</text>
</comment>
<keyword evidence="5" id="KW-0732">Signal</keyword>
<dbReference type="GO" id="GO:0008284">
    <property type="term" value="P:positive regulation of cell population proliferation"/>
    <property type="evidence" value="ECO:0007669"/>
    <property type="project" value="TreeGrafter"/>
</dbReference>
<evidence type="ECO:0000313" key="7">
    <source>
        <dbReference type="EMBL" id="KAG0729019.1"/>
    </source>
</evidence>
<keyword evidence="2 4" id="KW-0339">Growth factor</keyword>
<organism evidence="7 8">
    <name type="scientific">Chionoecetes opilio</name>
    <name type="common">Atlantic snow crab</name>
    <name type="synonym">Cancer opilio</name>
    <dbReference type="NCBI Taxonomy" id="41210"/>
    <lineage>
        <taxon>Eukaryota</taxon>
        <taxon>Metazoa</taxon>
        <taxon>Ecdysozoa</taxon>
        <taxon>Arthropoda</taxon>
        <taxon>Crustacea</taxon>
        <taxon>Multicrustacea</taxon>
        <taxon>Malacostraca</taxon>
        <taxon>Eumalacostraca</taxon>
        <taxon>Eucarida</taxon>
        <taxon>Decapoda</taxon>
        <taxon>Pleocyemata</taxon>
        <taxon>Brachyura</taxon>
        <taxon>Eubrachyura</taxon>
        <taxon>Majoidea</taxon>
        <taxon>Majidae</taxon>
        <taxon>Chionoecetes</taxon>
    </lineage>
</organism>
<dbReference type="AlphaFoldDB" id="A0A8J5D194"/>
<dbReference type="GO" id="GO:0051781">
    <property type="term" value="P:positive regulation of cell division"/>
    <property type="evidence" value="ECO:0007669"/>
    <property type="project" value="UniProtKB-KW"/>
</dbReference>
<evidence type="ECO:0000256" key="1">
    <source>
        <dbReference type="ARBA" id="ARBA00006686"/>
    </source>
</evidence>
<dbReference type="PROSITE" id="PS50278">
    <property type="entry name" value="PDGF_2"/>
    <property type="match status" value="1"/>
</dbReference>
<feature type="chain" id="PRO_5035222015" evidence="5">
    <location>
        <begin position="17"/>
        <end position="267"/>
    </location>
</feature>
<dbReference type="GO" id="GO:0070851">
    <property type="term" value="F:growth factor receptor binding"/>
    <property type="evidence" value="ECO:0007669"/>
    <property type="project" value="TreeGrafter"/>
</dbReference>
<dbReference type="Gene3D" id="2.10.90.10">
    <property type="entry name" value="Cystine-knot cytokines"/>
    <property type="match status" value="1"/>
</dbReference>
<keyword evidence="8" id="KW-1185">Reference proteome</keyword>
<dbReference type="Pfam" id="PF00341">
    <property type="entry name" value="PDGF"/>
    <property type="match status" value="1"/>
</dbReference>
<accession>A0A8J5D194</accession>
<gene>
    <name evidence="7" type="primary">VEGFA_0</name>
    <name evidence="7" type="ORF">GWK47_031220</name>
</gene>
<evidence type="ECO:0000256" key="4">
    <source>
        <dbReference type="RuleBase" id="RU003818"/>
    </source>
</evidence>
<evidence type="ECO:0000256" key="3">
    <source>
        <dbReference type="ARBA" id="ARBA00023246"/>
    </source>
</evidence>
<dbReference type="GO" id="GO:0005615">
    <property type="term" value="C:extracellular space"/>
    <property type="evidence" value="ECO:0007669"/>
    <property type="project" value="TreeGrafter"/>
</dbReference>
<dbReference type="GO" id="GO:0016020">
    <property type="term" value="C:membrane"/>
    <property type="evidence" value="ECO:0007669"/>
    <property type="project" value="InterPro"/>
</dbReference>
<dbReference type="Proteomes" id="UP000770661">
    <property type="component" value="Unassembled WGS sequence"/>
</dbReference>
<dbReference type="SMART" id="SM00141">
    <property type="entry name" value="PDGF"/>
    <property type="match status" value="1"/>
</dbReference>
<evidence type="ECO:0000313" key="8">
    <source>
        <dbReference type="Proteomes" id="UP000770661"/>
    </source>
</evidence>
<reference evidence="7" key="1">
    <citation type="submission" date="2020-07" db="EMBL/GenBank/DDBJ databases">
        <title>The High-quality genome of the commercially important snow crab, Chionoecetes opilio.</title>
        <authorList>
            <person name="Jeong J.-H."/>
            <person name="Ryu S."/>
        </authorList>
    </citation>
    <scope>NUCLEOTIDE SEQUENCE</scope>
    <source>
        <strain evidence="7">MADBK_172401_WGS</strain>
        <tissue evidence="7">Digestive gland</tissue>
    </source>
</reference>
<dbReference type="InterPro" id="IPR000072">
    <property type="entry name" value="PDGF/VEGF_dom"/>
</dbReference>
<name>A0A8J5D194_CHIOP</name>
<sequence>MRVAPWLALGCTLALAATGNTLHQDKMKRSLIFFPGDEVGVAAASDAALALPENLDLNELDTVGLSRVNAINNITDFAKLFGLELPEEDLVVRLGGASQVADMATCKTELQTVQLELPVEADTLYYPTCVRVEQCGGCCFGPQLTCRPTSTTITTVRVLKTAVGGSVGVRGTGRRRRRDTVPSYYEAEVVKHETCQCGCRVRQEDCNLNIHAYMESECACICKNKDAKAKCEQQKNSRYWDNDSCTCYCRRPVDCSSGEFFSQVSCT</sequence>
<dbReference type="OrthoDB" id="8878063at2759"/>
<evidence type="ECO:0000259" key="6">
    <source>
        <dbReference type="PROSITE" id="PS50278"/>
    </source>
</evidence>
<evidence type="ECO:0000256" key="2">
    <source>
        <dbReference type="ARBA" id="ARBA00023030"/>
    </source>
</evidence>
<keyword evidence="3" id="KW-0497">Mitogen</keyword>
<dbReference type="EMBL" id="JACEEZ010001592">
    <property type="protein sequence ID" value="KAG0729019.1"/>
    <property type="molecule type" value="Genomic_DNA"/>
</dbReference>
<protein>
    <submittedName>
        <fullName evidence="7">Vascular endothelial growth factor A</fullName>
    </submittedName>
</protein>
<evidence type="ECO:0000256" key="5">
    <source>
        <dbReference type="SAM" id="SignalP"/>
    </source>
</evidence>
<dbReference type="SUPFAM" id="SSF57501">
    <property type="entry name" value="Cystine-knot cytokines"/>
    <property type="match status" value="1"/>
</dbReference>
<comment type="similarity">
    <text evidence="1 4">Belongs to the PDGF/VEGF growth factor family.</text>
</comment>
<feature type="domain" description="Platelet-derived growth factor (PDGF) family profile" evidence="6">
    <location>
        <begin position="116"/>
        <end position="202"/>
    </location>
</feature>
<feature type="signal peptide" evidence="5">
    <location>
        <begin position="1"/>
        <end position="16"/>
    </location>
</feature>
<proteinExistence type="inferred from homology"/>